<organism evidence="5">
    <name type="scientific">viral metagenome</name>
    <dbReference type="NCBI Taxonomy" id="1070528"/>
    <lineage>
        <taxon>unclassified sequences</taxon>
        <taxon>metagenomes</taxon>
        <taxon>organismal metagenomes</taxon>
    </lineage>
</organism>
<evidence type="ECO:0000256" key="3">
    <source>
        <dbReference type="ARBA" id="ARBA00022833"/>
    </source>
</evidence>
<sequence length="198" mass="22830">MFRATVKIAYGIFTTSVVLERNLSTSQIIDSLKTLVKNSFNVEEDAVIQIVESSSKEYCELEEELTGDSVLSNFNDAFFYARIVRKFNNIEYIKTDTYYLKKEELEMVRSGELNQARQFLESELLPRETISTVLTNENQVIPESELLQTETSSADCVLCNENQVIHERMFSCCHLFCHDCLSRWRISAGIYNCPLCRS</sequence>
<evidence type="ECO:0000313" key="5">
    <source>
        <dbReference type="EMBL" id="QHT83118.1"/>
    </source>
</evidence>
<dbReference type="SUPFAM" id="SSF57850">
    <property type="entry name" value="RING/U-box"/>
    <property type="match status" value="1"/>
</dbReference>
<dbReference type="Pfam" id="PF00097">
    <property type="entry name" value="zf-C3HC4"/>
    <property type="match status" value="1"/>
</dbReference>
<dbReference type="AlphaFoldDB" id="A0A6C0HQY0"/>
<dbReference type="PROSITE" id="PS50089">
    <property type="entry name" value="ZF_RING_2"/>
    <property type="match status" value="1"/>
</dbReference>
<keyword evidence="1" id="KW-0479">Metal-binding</keyword>
<dbReference type="GO" id="GO:0008270">
    <property type="term" value="F:zinc ion binding"/>
    <property type="evidence" value="ECO:0007669"/>
    <property type="project" value="UniProtKB-KW"/>
</dbReference>
<dbReference type="InterPro" id="IPR017907">
    <property type="entry name" value="Znf_RING_CS"/>
</dbReference>
<evidence type="ECO:0000259" key="4">
    <source>
        <dbReference type="PROSITE" id="PS50089"/>
    </source>
</evidence>
<dbReference type="InterPro" id="IPR001841">
    <property type="entry name" value="Znf_RING"/>
</dbReference>
<dbReference type="Gene3D" id="3.30.40.10">
    <property type="entry name" value="Zinc/RING finger domain, C3HC4 (zinc finger)"/>
    <property type="match status" value="1"/>
</dbReference>
<keyword evidence="3" id="KW-0862">Zinc</keyword>
<reference evidence="5" key="1">
    <citation type="journal article" date="2020" name="Nature">
        <title>Giant virus diversity and host interactions through global metagenomics.</title>
        <authorList>
            <person name="Schulz F."/>
            <person name="Roux S."/>
            <person name="Paez-Espino D."/>
            <person name="Jungbluth S."/>
            <person name="Walsh D.A."/>
            <person name="Denef V.J."/>
            <person name="McMahon K.D."/>
            <person name="Konstantinidis K.T."/>
            <person name="Eloe-Fadrosh E.A."/>
            <person name="Kyrpides N.C."/>
            <person name="Woyke T."/>
        </authorList>
    </citation>
    <scope>NUCLEOTIDE SEQUENCE</scope>
    <source>
        <strain evidence="5">GVMAG-M-3300023184-167</strain>
    </source>
</reference>
<proteinExistence type="predicted"/>
<dbReference type="InterPro" id="IPR013083">
    <property type="entry name" value="Znf_RING/FYVE/PHD"/>
</dbReference>
<keyword evidence="2" id="KW-0863">Zinc-finger</keyword>
<name>A0A6C0HQY0_9ZZZZ</name>
<feature type="domain" description="RING-type" evidence="4">
    <location>
        <begin position="156"/>
        <end position="197"/>
    </location>
</feature>
<accession>A0A6C0HQY0</accession>
<protein>
    <recommendedName>
        <fullName evidence="4">RING-type domain-containing protein</fullName>
    </recommendedName>
</protein>
<dbReference type="InterPro" id="IPR018957">
    <property type="entry name" value="Znf_C3HC4_RING-type"/>
</dbReference>
<evidence type="ECO:0000256" key="2">
    <source>
        <dbReference type="ARBA" id="ARBA00022771"/>
    </source>
</evidence>
<evidence type="ECO:0000256" key="1">
    <source>
        <dbReference type="ARBA" id="ARBA00022723"/>
    </source>
</evidence>
<dbReference type="EMBL" id="MN740006">
    <property type="protein sequence ID" value="QHT83118.1"/>
    <property type="molecule type" value="Genomic_DNA"/>
</dbReference>
<dbReference type="PROSITE" id="PS00518">
    <property type="entry name" value="ZF_RING_1"/>
    <property type="match status" value="1"/>
</dbReference>